<dbReference type="GO" id="GO:0015074">
    <property type="term" value="P:DNA integration"/>
    <property type="evidence" value="ECO:0007669"/>
    <property type="project" value="InterPro"/>
</dbReference>
<dbReference type="InParanoid" id="A0A0C3NRE9"/>
<dbReference type="AlphaFoldDB" id="A0A0C3NRE9"/>
<dbReference type="GO" id="GO:0006310">
    <property type="term" value="P:DNA recombination"/>
    <property type="evidence" value="ECO:0007669"/>
    <property type="project" value="UniProtKB-KW"/>
</dbReference>
<gene>
    <name evidence="2" type="ORF">M404DRAFT_94874</name>
</gene>
<dbReference type="HOGENOM" id="CLU_013901_0_1_1"/>
<reference evidence="3" key="2">
    <citation type="submission" date="2015-01" db="EMBL/GenBank/DDBJ databases">
        <title>Evolutionary Origins and Diversification of the Mycorrhizal Mutualists.</title>
        <authorList>
            <consortium name="DOE Joint Genome Institute"/>
            <consortium name="Mycorrhizal Genomics Consortium"/>
            <person name="Kohler A."/>
            <person name="Kuo A."/>
            <person name="Nagy L.G."/>
            <person name="Floudas D."/>
            <person name="Copeland A."/>
            <person name="Barry K.W."/>
            <person name="Cichocki N."/>
            <person name="Veneault-Fourrey C."/>
            <person name="LaButti K."/>
            <person name="Lindquist E.A."/>
            <person name="Lipzen A."/>
            <person name="Lundell T."/>
            <person name="Morin E."/>
            <person name="Murat C."/>
            <person name="Riley R."/>
            <person name="Ohm R."/>
            <person name="Sun H."/>
            <person name="Tunlid A."/>
            <person name="Henrissat B."/>
            <person name="Grigoriev I.V."/>
            <person name="Hibbett D.S."/>
            <person name="Martin F."/>
        </authorList>
    </citation>
    <scope>NUCLEOTIDE SEQUENCE [LARGE SCALE GENOMIC DNA]</scope>
    <source>
        <strain evidence="3">Marx 270</strain>
    </source>
</reference>
<accession>A0A0C3NRE9</accession>
<evidence type="ECO:0000313" key="3">
    <source>
        <dbReference type="Proteomes" id="UP000054217"/>
    </source>
</evidence>
<feature type="non-terminal residue" evidence="2">
    <location>
        <position position="1"/>
    </location>
</feature>
<proteinExistence type="predicted"/>
<dbReference type="InterPro" id="IPR011010">
    <property type="entry name" value="DNA_brk_join_enz"/>
</dbReference>
<dbReference type="GO" id="GO:0003677">
    <property type="term" value="F:DNA binding"/>
    <property type="evidence" value="ECO:0007669"/>
    <property type="project" value="InterPro"/>
</dbReference>
<organism evidence="2 3">
    <name type="scientific">Pisolithus tinctorius Marx 270</name>
    <dbReference type="NCBI Taxonomy" id="870435"/>
    <lineage>
        <taxon>Eukaryota</taxon>
        <taxon>Fungi</taxon>
        <taxon>Dikarya</taxon>
        <taxon>Basidiomycota</taxon>
        <taxon>Agaricomycotina</taxon>
        <taxon>Agaricomycetes</taxon>
        <taxon>Agaricomycetidae</taxon>
        <taxon>Boletales</taxon>
        <taxon>Sclerodermatineae</taxon>
        <taxon>Pisolithaceae</taxon>
        <taxon>Pisolithus</taxon>
    </lineage>
</organism>
<evidence type="ECO:0008006" key="4">
    <source>
        <dbReference type="Google" id="ProtNLM"/>
    </source>
</evidence>
<dbReference type="InterPro" id="IPR013762">
    <property type="entry name" value="Integrase-like_cat_sf"/>
</dbReference>
<dbReference type="SUPFAM" id="SSF56349">
    <property type="entry name" value="DNA breaking-rejoining enzymes"/>
    <property type="match status" value="1"/>
</dbReference>
<dbReference type="Gene3D" id="1.10.443.10">
    <property type="entry name" value="Intergrase catalytic core"/>
    <property type="match status" value="1"/>
</dbReference>
<feature type="non-terminal residue" evidence="2">
    <location>
        <position position="720"/>
    </location>
</feature>
<evidence type="ECO:0000313" key="2">
    <source>
        <dbReference type="EMBL" id="KIN97858.1"/>
    </source>
</evidence>
<protein>
    <recommendedName>
        <fullName evidence="4">Tyr recombinase domain-containing protein</fullName>
    </recommendedName>
</protein>
<keyword evidence="1" id="KW-0233">DNA recombination</keyword>
<dbReference type="EMBL" id="KN832023">
    <property type="protein sequence ID" value="KIN97858.1"/>
    <property type="molecule type" value="Genomic_DNA"/>
</dbReference>
<evidence type="ECO:0000256" key="1">
    <source>
        <dbReference type="ARBA" id="ARBA00023172"/>
    </source>
</evidence>
<dbReference type="Proteomes" id="UP000054217">
    <property type="component" value="Unassembled WGS sequence"/>
</dbReference>
<keyword evidence="3" id="KW-1185">Reference proteome</keyword>
<name>A0A0C3NRE9_PISTI</name>
<dbReference type="STRING" id="870435.A0A0C3NRE9"/>
<sequence length="720" mass="80836">INQLKEQGKQTHLKAARTRTAYATHVRRGREWLSSFAASGMESQPEDAGPALTPMAPDDPYSNPEFRTAFESTPNSCSDKALALYMTWKGFHENLGKSTVESIRAAFKDVWANADGNTFRGKWGFNEARQRWEGNPAESADVQDVLTSIKHKASAEAGDRKHSLPITQDHLDRMLQWARTVCPDLDFALSVLRMTFSTPGSGPAQQPLSELLGLKVRTLVTRHLEQLAFASTAWTLWTRCYELIRLKRRHITIDCTMVDRTLEKYLGNEPLMLSDRSVYFEVYLANRKGWQRKVDKGMTEADLRSNRYKIFPQPELPGADCFLWLPLWVHWLERVHYQQPLDPDDNVFPAMGANGVVQPREPISHDTVQQWINEATTGAGIQGSFSTHCFRRGGAQYRFMLAPVGERWSLKKVHWWGGWAEGEHHNTLIRYLLDKLYCYETDYSDALAPIVQDVRDSLVGESALMQPVTAEEVRTAHASITSNVRGLWTRMGQVSESVHELATVIRQGMAGALWQPWAGSTTHGSYASVVHSVAPPSQSQLLHGHPSSIAPTPVPQLAQASAPVPPVGPMARVAANHVVTAGAGPSQTASFHDYPVVPLAKQPPLSGLRIPNIPVELPDGSRRPRRDSWRDIIAHWLVGDPPRGLSVPLKDWPADWYQGRNRTFASKYSQRATTALEFIDIFKSDEARFLAAYPEAEEGHTHLLHAINRARRERRQLESQ</sequence>
<reference evidence="2 3" key="1">
    <citation type="submission" date="2014-04" db="EMBL/GenBank/DDBJ databases">
        <authorList>
            <consortium name="DOE Joint Genome Institute"/>
            <person name="Kuo A."/>
            <person name="Kohler A."/>
            <person name="Costa M.D."/>
            <person name="Nagy L.G."/>
            <person name="Floudas D."/>
            <person name="Copeland A."/>
            <person name="Barry K.W."/>
            <person name="Cichocki N."/>
            <person name="Veneault-Fourrey C."/>
            <person name="LaButti K."/>
            <person name="Lindquist E.A."/>
            <person name="Lipzen A."/>
            <person name="Lundell T."/>
            <person name="Morin E."/>
            <person name="Murat C."/>
            <person name="Sun H."/>
            <person name="Tunlid A."/>
            <person name="Henrissat B."/>
            <person name="Grigoriev I.V."/>
            <person name="Hibbett D.S."/>
            <person name="Martin F."/>
            <person name="Nordberg H.P."/>
            <person name="Cantor M.N."/>
            <person name="Hua S.X."/>
        </authorList>
    </citation>
    <scope>NUCLEOTIDE SEQUENCE [LARGE SCALE GENOMIC DNA]</scope>
    <source>
        <strain evidence="2 3">Marx 270</strain>
    </source>
</reference>
<dbReference type="OrthoDB" id="164951at2759"/>